<dbReference type="Gene3D" id="1.20.58.80">
    <property type="entry name" value="Phosphotransferase system, lactose/cellobiose-type IIA subunit"/>
    <property type="match status" value="1"/>
</dbReference>
<feature type="modified residue" description="Phosphohistidine; by HPr" evidence="7">
    <location>
        <position position="75"/>
    </location>
</feature>
<name>A0A9D7AKY6_9GAMM</name>
<organism evidence="10 11">
    <name type="scientific">Limnobaculum xujianqingii</name>
    <dbReference type="NCBI Taxonomy" id="2738837"/>
    <lineage>
        <taxon>Bacteria</taxon>
        <taxon>Pseudomonadati</taxon>
        <taxon>Pseudomonadota</taxon>
        <taxon>Gammaproteobacteria</taxon>
        <taxon>Enterobacterales</taxon>
        <taxon>Budviciaceae</taxon>
        <taxon>Limnobaculum</taxon>
    </lineage>
</organism>
<feature type="active site" description="Tele-phosphohistidine intermediate" evidence="5">
    <location>
        <position position="75"/>
    </location>
</feature>
<dbReference type="InterPro" id="IPR003188">
    <property type="entry name" value="PTS_IIA_lac/cel"/>
</dbReference>
<evidence type="ECO:0000256" key="7">
    <source>
        <dbReference type="PROSITE-ProRule" id="PRU00418"/>
    </source>
</evidence>
<keyword evidence="2" id="KW-0762">Sugar transport</keyword>
<dbReference type="GO" id="GO:0016740">
    <property type="term" value="F:transferase activity"/>
    <property type="evidence" value="ECO:0007669"/>
    <property type="project" value="UniProtKB-KW"/>
</dbReference>
<proteinExistence type="predicted"/>
<dbReference type="AlphaFoldDB" id="A0A9D7AKY6"/>
<dbReference type="Proteomes" id="UP000807542">
    <property type="component" value="Unassembled WGS sequence"/>
</dbReference>
<dbReference type="SUPFAM" id="SSF46973">
    <property type="entry name" value="Enzyme IIa from lactose specific PTS, IIa-lac"/>
    <property type="match status" value="1"/>
</dbReference>
<keyword evidence="1" id="KW-0813">Transport</keyword>
<dbReference type="EMBL" id="JADRCQ010000007">
    <property type="protein sequence ID" value="MBK5074826.1"/>
    <property type="molecule type" value="Genomic_DNA"/>
</dbReference>
<dbReference type="PIRSF" id="PIRSF000699">
    <property type="entry name" value="PTS_IILac_III"/>
    <property type="match status" value="1"/>
</dbReference>
<evidence type="ECO:0000256" key="4">
    <source>
        <dbReference type="ARBA" id="ARBA00022683"/>
    </source>
</evidence>
<dbReference type="GO" id="GO:0009401">
    <property type="term" value="P:phosphoenolpyruvate-dependent sugar phosphotransferase system"/>
    <property type="evidence" value="ECO:0007669"/>
    <property type="project" value="UniProtKB-KW"/>
</dbReference>
<keyword evidence="6" id="KW-0460">Magnesium</keyword>
<evidence type="ECO:0000313" key="11">
    <source>
        <dbReference type="Proteomes" id="UP000807542"/>
    </source>
</evidence>
<dbReference type="PROSITE" id="PS51095">
    <property type="entry name" value="PTS_EIIA_TYPE_3"/>
    <property type="match status" value="1"/>
</dbReference>
<dbReference type="EMBL" id="JADRCP010000007">
    <property type="protein sequence ID" value="MBK5178136.1"/>
    <property type="molecule type" value="Genomic_DNA"/>
</dbReference>
<keyword evidence="3" id="KW-0808">Transferase</keyword>
<evidence type="ECO:0000313" key="9">
    <source>
        <dbReference type="EMBL" id="MBK5074826.1"/>
    </source>
</evidence>
<keyword evidence="6" id="KW-0479">Metal-binding</keyword>
<dbReference type="PANTHER" id="PTHR34382:SF7">
    <property type="entry name" value="PTS SYSTEM N,N'-DIACETYLCHITOBIOSE-SPECIFIC EIIA COMPONENT"/>
    <property type="match status" value="1"/>
</dbReference>
<evidence type="ECO:0000256" key="8">
    <source>
        <dbReference type="SAM" id="Coils"/>
    </source>
</evidence>
<evidence type="ECO:0000256" key="5">
    <source>
        <dbReference type="PIRSR" id="PIRSR000699-1"/>
    </source>
</evidence>
<keyword evidence="4" id="KW-0598">Phosphotransferase system</keyword>
<dbReference type="GO" id="GO:0046872">
    <property type="term" value="F:metal ion binding"/>
    <property type="evidence" value="ECO:0007669"/>
    <property type="project" value="UniProtKB-KW"/>
</dbReference>
<dbReference type="RefSeq" id="WP_228399267.1">
    <property type="nucleotide sequence ID" value="NZ_JADRCP010000007.1"/>
</dbReference>
<reference evidence="10 12" key="1">
    <citation type="submission" date="2020-11" db="EMBL/GenBank/DDBJ databases">
        <title>Insectihabitans protaetiae gen. nov. sp. nov. and Insectihabitans allomyrinae sp. nov., isolated from larvae of Protaetia brevitarsis seulensis and Allomyrina dichotoma, respectively.</title>
        <authorList>
            <person name="Lee S.D."/>
            <person name="Byeon Y.-S."/>
            <person name="Kim S.-M."/>
            <person name="Yang H.L."/>
            <person name="Kim I.S."/>
        </authorList>
    </citation>
    <scope>NUCLEOTIDE SEQUENCE</scope>
    <source>
        <strain evidence="10">CWB-B4</strain>
        <strain evidence="9 12">CWB-B43</strain>
    </source>
</reference>
<feature type="coiled-coil region" evidence="8">
    <location>
        <begin position="26"/>
        <end position="56"/>
    </location>
</feature>
<dbReference type="PANTHER" id="PTHR34382">
    <property type="entry name" value="PTS SYSTEM N,N'-DIACETYLCHITOBIOSE-SPECIFIC EIIA COMPONENT"/>
    <property type="match status" value="1"/>
</dbReference>
<gene>
    <name evidence="10" type="ORF">I2492_17595</name>
    <name evidence="9" type="ORF">I2493_17590</name>
</gene>
<protein>
    <submittedName>
        <fullName evidence="10">PTS lactose/cellobiose transporter subunit IIA</fullName>
    </submittedName>
</protein>
<comment type="cofactor">
    <cofactor evidence="6">
        <name>Mg(2+)</name>
        <dbReference type="ChEBI" id="CHEBI:18420"/>
    </cofactor>
    <text evidence="6">Binds 1 Mg(2+) ion per trimer.</text>
</comment>
<sequence>MDLENIVMQIIINSGEARSHCLNAIREARQKNYSKAEELLQTAKEALSRAHQIQTEMIQEEIRGNGQPVSMIMVHAQDHLMNALTVRDLATEMIEIVKNQDIKE</sequence>
<comment type="caution">
    <text evidence="10">The sequence shown here is derived from an EMBL/GenBank/DDBJ whole genome shotgun (WGS) entry which is preliminary data.</text>
</comment>
<evidence type="ECO:0000313" key="12">
    <source>
        <dbReference type="Proteomes" id="UP001296969"/>
    </source>
</evidence>
<evidence type="ECO:0000256" key="6">
    <source>
        <dbReference type="PIRSR" id="PIRSR000699-2"/>
    </source>
</evidence>
<dbReference type="Proteomes" id="UP001296969">
    <property type="component" value="Unassembled WGS sequence"/>
</dbReference>
<evidence type="ECO:0000256" key="1">
    <source>
        <dbReference type="ARBA" id="ARBA00022448"/>
    </source>
</evidence>
<dbReference type="Pfam" id="PF02255">
    <property type="entry name" value="PTS_IIA"/>
    <property type="match status" value="1"/>
</dbReference>
<feature type="binding site" evidence="6">
    <location>
        <position position="78"/>
    </location>
    <ligand>
        <name>Mg(2+)</name>
        <dbReference type="ChEBI" id="CHEBI:18420"/>
        <note>ligand shared between all trimeric partners</note>
    </ligand>
</feature>
<evidence type="ECO:0000256" key="2">
    <source>
        <dbReference type="ARBA" id="ARBA00022597"/>
    </source>
</evidence>
<dbReference type="CDD" id="cd00215">
    <property type="entry name" value="PTS_IIA_lac"/>
    <property type="match status" value="1"/>
</dbReference>
<evidence type="ECO:0000313" key="10">
    <source>
        <dbReference type="EMBL" id="MBK5178136.1"/>
    </source>
</evidence>
<keyword evidence="12" id="KW-1185">Reference proteome</keyword>
<keyword evidence="8" id="KW-0175">Coiled coil</keyword>
<dbReference type="InterPro" id="IPR036542">
    <property type="entry name" value="PTS_IIA_lac/cel_sf"/>
</dbReference>
<evidence type="ECO:0000256" key="3">
    <source>
        <dbReference type="ARBA" id="ARBA00022679"/>
    </source>
</evidence>
<accession>A0A9D7AKY6</accession>